<dbReference type="Gene3D" id="3.40.50.720">
    <property type="entry name" value="NAD(P)-binding Rossmann-like Domain"/>
    <property type="match status" value="1"/>
</dbReference>
<comment type="similarity">
    <text evidence="1">Belongs to the short-chain dehydrogenases/reductases (SDR) family.</text>
</comment>
<proteinExistence type="inferred from homology"/>
<dbReference type="Pfam" id="PF13561">
    <property type="entry name" value="adh_short_C2"/>
    <property type="match status" value="1"/>
</dbReference>
<dbReference type="InterPro" id="IPR020904">
    <property type="entry name" value="Sc_DH/Rdtase_CS"/>
</dbReference>
<dbReference type="SUPFAM" id="SSF51735">
    <property type="entry name" value="NAD(P)-binding Rossmann-fold domains"/>
    <property type="match status" value="1"/>
</dbReference>
<comment type="caution">
    <text evidence="3">The sequence shown here is derived from an EMBL/GenBank/DDBJ whole genome shotgun (WGS) entry which is preliminary data.</text>
</comment>
<dbReference type="PRINTS" id="PR00081">
    <property type="entry name" value="GDHRDH"/>
</dbReference>
<evidence type="ECO:0000313" key="3">
    <source>
        <dbReference type="EMBL" id="TQV69899.1"/>
    </source>
</evidence>
<dbReference type="Proteomes" id="UP000319732">
    <property type="component" value="Unassembled WGS sequence"/>
</dbReference>
<evidence type="ECO:0000256" key="1">
    <source>
        <dbReference type="ARBA" id="ARBA00006484"/>
    </source>
</evidence>
<dbReference type="InterPro" id="IPR036291">
    <property type="entry name" value="NAD(P)-bd_dom_sf"/>
</dbReference>
<keyword evidence="2" id="KW-0560">Oxidoreductase</keyword>
<dbReference type="CDD" id="cd05233">
    <property type="entry name" value="SDR_c"/>
    <property type="match status" value="1"/>
</dbReference>
<protein>
    <submittedName>
        <fullName evidence="3">SDR family oxidoreductase</fullName>
    </submittedName>
</protein>
<dbReference type="InterPro" id="IPR002347">
    <property type="entry name" value="SDR_fam"/>
</dbReference>
<dbReference type="GO" id="GO:0016616">
    <property type="term" value="F:oxidoreductase activity, acting on the CH-OH group of donors, NAD or NADP as acceptor"/>
    <property type="evidence" value="ECO:0007669"/>
    <property type="project" value="TreeGrafter"/>
</dbReference>
<organism evidence="3 4">
    <name type="scientific">Exilibacterium tricleocarpae</name>
    <dbReference type="NCBI Taxonomy" id="2591008"/>
    <lineage>
        <taxon>Bacteria</taxon>
        <taxon>Pseudomonadati</taxon>
        <taxon>Pseudomonadota</taxon>
        <taxon>Gammaproteobacteria</taxon>
        <taxon>Cellvibrionales</taxon>
        <taxon>Cellvibrionaceae</taxon>
        <taxon>Exilibacterium</taxon>
    </lineage>
</organism>
<dbReference type="PANTHER" id="PTHR42760:SF133">
    <property type="entry name" value="3-OXOACYL-[ACYL-CARRIER-PROTEIN] REDUCTASE"/>
    <property type="match status" value="1"/>
</dbReference>
<dbReference type="EMBL" id="VHSG01000026">
    <property type="protein sequence ID" value="TQV69899.1"/>
    <property type="molecule type" value="Genomic_DNA"/>
</dbReference>
<dbReference type="AlphaFoldDB" id="A0A545SY85"/>
<evidence type="ECO:0000256" key="2">
    <source>
        <dbReference type="ARBA" id="ARBA00023002"/>
    </source>
</evidence>
<accession>A0A545SY85</accession>
<gene>
    <name evidence="3" type="ORF">FKG94_22360</name>
</gene>
<reference evidence="3 4" key="1">
    <citation type="submission" date="2019-06" db="EMBL/GenBank/DDBJ databases">
        <title>Whole genome sequence for Cellvibrionaceae sp. R142.</title>
        <authorList>
            <person name="Wang G."/>
        </authorList>
    </citation>
    <scope>NUCLEOTIDE SEQUENCE [LARGE SCALE GENOMIC DNA]</scope>
    <source>
        <strain evidence="3 4">R142</strain>
    </source>
</reference>
<name>A0A545SY85_9GAMM</name>
<dbReference type="OrthoDB" id="9789398at2"/>
<dbReference type="PANTHER" id="PTHR42760">
    <property type="entry name" value="SHORT-CHAIN DEHYDROGENASES/REDUCTASES FAMILY MEMBER"/>
    <property type="match status" value="1"/>
</dbReference>
<evidence type="ECO:0000313" key="4">
    <source>
        <dbReference type="Proteomes" id="UP000319732"/>
    </source>
</evidence>
<sequence>MWYSTYTDLQDNTVFITGGDAGIGAACVDAFTRQGARVAFVSIADQAAQQLCETVETRTGAKPLFIHCDIRDVDCLQAAVARAEAELGPLGVLINNAARDDRHSLADFKPEQWDDSLNTNLRPHFFTAQAALPGMKRRGGGSIINVGSNASVLGLAGYSSYVTAKAGIVGLTKALARELGPDNVRVNALVPGWVMTERQKRLWATPAAVQECLRQQSLKTTISAEDVAQSALFLASRASAMITGHALIIDGGRA</sequence>
<dbReference type="PRINTS" id="PR00080">
    <property type="entry name" value="SDRFAMILY"/>
</dbReference>
<keyword evidence="4" id="KW-1185">Reference proteome</keyword>
<dbReference type="RefSeq" id="WP_142929177.1">
    <property type="nucleotide sequence ID" value="NZ_ML660104.1"/>
</dbReference>
<dbReference type="FunFam" id="3.40.50.720:FF:000084">
    <property type="entry name" value="Short-chain dehydrogenase reductase"/>
    <property type="match status" value="1"/>
</dbReference>
<dbReference type="PROSITE" id="PS00061">
    <property type="entry name" value="ADH_SHORT"/>
    <property type="match status" value="1"/>
</dbReference>